<dbReference type="InterPro" id="IPR027417">
    <property type="entry name" value="P-loop_NTPase"/>
</dbReference>
<name>A0A0Q2QQP8_9EURY</name>
<gene>
    <name evidence="2" type="ORF">AMR53_06735</name>
</gene>
<dbReference type="InterPro" id="IPR045055">
    <property type="entry name" value="DNA2/NAM7-like"/>
</dbReference>
<evidence type="ECO:0000313" key="2">
    <source>
        <dbReference type="EMBL" id="KQH82293.1"/>
    </source>
</evidence>
<dbReference type="SUPFAM" id="SSF52540">
    <property type="entry name" value="P-loop containing nucleoside triphosphate hydrolases"/>
    <property type="match status" value="1"/>
</dbReference>
<dbReference type="PANTHER" id="PTHR10887:SF495">
    <property type="entry name" value="HELICASE SENATAXIN ISOFORM X1-RELATED"/>
    <property type="match status" value="1"/>
</dbReference>
<organism evidence="2 3">
    <name type="scientific">Thermococcus thioreducens</name>
    <dbReference type="NCBI Taxonomy" id="277988"/>
    <lineage>
        <taxon>Archaea</taxon>
        <taxon>Methanobacteriati</taxon>
        <taxon>Methanobacteriota</taxon>
        <taxon>Thermococci</taxon>
        <taxon>Thermococcales</taxon>
        <taxon>Thermococcaceae</taxon>
        <taxon>Thermococcus</taxon>
    </lineage>
</organism>
<dbReference type="PATRIC" id="fig|277988.4.peg.1419"/>
<evidence type="ECO:0000313" key="3">
    <source>
        <dbReference type="Proteomes" id="UP000051862"/>
    </source>
</evidence>
<reference evidence="2 3" key="1">
    <citation type="submission" date="2015-08" db="EMBL/GenBank/DDBJ databases">
        <title>Thermococcus thioreducens DSM 14981 genome sequencing.</title>
        <authorList>
            <person name="Hong S.-J."/>
            <person name="Kim M.-C."/>
            <person name="Shin J.-H."/>
        </authorList>
    </citation>
    <scope>NUCLEOTIDE SEQUENCE [LARGE SCALE GENOMIC DNA]</scope>
    <source>
        <strain evidence="2 3">DSM 14981</strain>
    </source>
</reference>
<dbReference type="Gene3D" id="3.40.50.300">
    <property type="entry name" value="P-loop containing nucleotide triphosphate hydrolases"/>
    <property type="match status" value="1"/>
</dbReference>
<evidence type="ECO:0000259" key="1">
    <source>
        <dbReference type="Pfam" id="PF13087"/>
    </source>
</evidence>
<dbReference type="PANTHER" id="PTHR10887">
    <property type="entry name" value="DNA2/NAM7 HELICASE FAMILY"/>
    <property type="match status" value="1"/>
</dbReference>
<sequence>MPFKAQRAQIKSLLRELGLEHVQVDTVERFQGGEKDIIIISLTASDPSYISAVLEFLFNPNRLNVAMSRMKEKLILIGSQEMFNATTKDIQKFEELIEPWRTLFRKIRTYGEKLWSGTLEEFVGELDTSEDKYQKILNKYKAINMEVFGINEWPKSP</sequence>
<protein>
    <recommendedName>
        <fullName evidence="1">DNA2/NAM7 helicase-like C-terminal domain-containing protein</fullName>
    </recommendedName>
</protein>
<comment type="caution">
    <text evidence="2">The sequence shown here is derived from an EMBL/GenBank/DDBJ whole genome shotgun (WGS) entry which is preliminary data.</text>
</comment>
<dbReference type="InterPro" id="IPR041679">
    <property type="entry name" value="DNA2/NAM7-like_C"/>
</dbReference>
<dbReference type="Pfam" id="PF13087">
    <property type="entry name" value="AAA_12"/>
    <property type="match status" value="1"/>
</dbReference>
<accession>A0A0Q2QQP8</accession>
<dbReference type="InterPro" id="IPR047187">
    <property type="entry name" value="SF1_C_Upf1"/>
</dbReference>
<dbReference type="EMBL" id="LIXN01000009">
    <property type="protein sequence ID" value="KQH82293.1"/>
    <property type="molecule type" value="Genomic_DNA"/>
</dbReference>
<dbReference type="AlphaFoldDB" id="A0A0Q2QQP8"/>
<dbReference type="CDD" id="cd18808">
    <property type="entry name" value="SF1_C_Upf1"/>
    <property type="match status" value="1"/>
</dbReference>
<feature type="domain" description="DNA2/NAM7 helicase-like C-terminal" evidence="1">
    <location>
        <begin position="2"/>
        <end position="80"/>
    </location>
</feature>
<dbReference type="Proteomes" id="UP000051862">
    <property type="component" value="Unassembled WGS sequence"/>
</dbReference>
<proteinExistence type="predicted"/>